<dbReference type="SUPFAM" id="SSF52091">
    <property type="entry name" value="SpoIIaa-like"/>
    <property type="match status" value="1"/>
</dbReference>
<dbReference type="RefSeq" id="WP_256765264.1">
    <property type="nucleotide sequence ID" value="NZ_JANIGO010000005.1"/>
</dbReference>
<dbReference type="EMBL" id="JANIGO010000005">
    <property type="protein sequence ID" value="MCQ8897458.1"/>
    <property type="molecule type" value="Genomic_DNA"/>
</dbReference>
<evidence type="ECO:0000313" key="3">
    <source>
        <dbReference type="Proteomes" id="UP001204142"/>
    </source>
</evidence>
<evidence type="ECO:0000259" key="1">
    <source>
        <dbReference type="PROSITE" id="PS50801"/>
    </source>
</evidence>
<reference evidence="2 3" key="1">
    <citation type="submission" date="2022-07" db="EMBL/GenBank/DDBJ databases">
        <authorList>
            <person name="Xamxidin M."/>
            <person name="Wu M."/>
        </authorList>
    </citation>
    <scope>NUCLEOTIDE SEQUENCE [LARGE SCALE GENOMIC DNA]</scope>
    <source>
        <strain evidence="2 3">NBRC 111650</strain>
    </source>
</reference>
<dbReference type="PROSITE" id="PS50801">
    <property type="entry name" value="STAS"/>
    <property type="match status" value="1"/>
</dbReference>
<dbReference type="Proteomes" id="UP001204142">
    <property type="component" value="Unassembled WGS sequence"/>
</dbReference>
<gene>
    <name evidence="2" type="ORF">NQT62_13535</name>
</gene>
<keyword evidence="3" id="KW-1185">Reference proteome</keyword>
<dbReference type="InterPro" id="IPR058548">
    <property type="entry name" value="MlaB-like_STAS"/>
</dbReference>
<comment type="caution">
    <text evidence="2">The sequence shown here is derived from an EMBL/GenBank/DDBJ whole genome shotgun (WGS) entry which is preliminary data.</text>
</comment>
<dbReference type="Gene3D" id="3.30.750.24">
    <property type="entry name" value="STAS domain"/>
    <property type="match status" value="1"/>
</dbReference>
<dbReference type="Pfam" id="PF13466">
    <property type="entry name" value="STAS_2"/>
    <property type="match status" value="1"/>
</dbReference>
<evidence type="ECO:0000313" key="2">
    <source>
        <dbReference type="EMBL" id="MCQ8897458.1"/>
    </source>
</evidence>
<proteinExistence type="predicted"/>
<organism evidence="2 3">
    <name type="scientific">Limnobacter humi</name>
    <dbReference type="NCBI Taxonomy" id="1778671"/>
    <lineage>
        <taxon>Bacteria</taxon>
        <taxon>Pseudomonadati</taxon>
        <taxon>Pseudomonadota</taxon>
        <taxon>Betaproteobacteria</taxon>
        <taxon>Burkholderiales</taxon>
        <taxon>Burkholderiaceae</taxon>
        <taxon>Limnobacter</taxon>
    </lineage>
</organism>
<feature type="domain" description="STAS" evidence="1">
    <location>
        <begin position="30"/>
        <end position="88"/>
    </location>
</feature>
<name>A0ABT1WKD1_9BURK</name>
<accession>A0ABT1WKD1</accession>
<dbReference type="InterPro" id="IPR036513">
    <property type="entry name" value="STAS_dom_sf"/>
</dbReference>
<sequence length="88" mass="9369">MKISAEAITVRNGEQVIAEVTKAVAGGDRVLDFSNVQHIDSTALAVVLAAQRVAARHASQTDKTLQLQHTPTQLQSLVAAYGVQSLFL</sequence>
<protein>
    <submittedName>
        <fullName evidence="2">STAS domain-containing protein</fullName>
    </submittedName>
</protein>
<dbReference type="InterPro" id="IPR002645">
    <property type="entry name" value="STAS_dom"/>
</dbReference>